<evidence type="ECO:0000256" key="9">
    <source>
        <dbReference type="ARBA" id="ARBA00023242"/>
    </source>
</evidence>
<dbReference type="Gene3D" id="3.40.220.10">
    <property type="entry name" value="Leucine Aminopeptidase, subunit E, domain 1"/>
    <property type="match status" value="4"/>
</dbReference>
<dbReference type="SUPFAM" id="SSF57850">
    <property type="entry name" value="RING/U-box"/>
    <property type="match status" value="1"/>
</dbReference>
<feature type="compositionally biased region" description="Basic and acidic residues" evidence="11">
    <location>
        <begin position="194"/>
        <end position="234"/>
    </location>
</feature>
<feature type="compositionally biased region" description="Basic and acidic residues" evidence="11">
    <location>
        <begin position="284"/>
        <end position="293"/>
    </location>
</feature>
<feature type="compositionally biased region" description="Low complexity" evidence="11">
    <location>
        <begin position="1848"/>
        <end position="1857"/>
    </location>
</feature>
<dbReference type="GO" id="GO:0070212">
    <property type="term" value="P:protein poly-ADP-ribosylation"/>
    <property type="evidence" value="ECO:0007669"/>
    <property type="project" value="TreeGrafter"/>
</dbReference>
<dbReference type="Gene3D" id="3.30.390.130">
    <property type="match status" value="1"/>
</dbReference>
<dbReference type="InterPro" id="IPR017907">
    <property type="entry name" value="Znf_RING_CS"/>
</dbReference>
<feature type="compositionally biased region" description="Polar residues" evidence="11">
    <location>
        <begin position="1831"/>
        <end position="1841"/>
    </location>
</feature>
<feature type="domain" description="RING-type" evidence="12">
    <location>
        <begin position="1864"/>
        <end position="1901"/>
    </location>
</feature>
<dbReference type="CDD" id="cd09633">
    <property type="entry name" value="Deltex_C"/>
    <property type="match status" value="1"/>
</dbReference>
<dbReference type="InterPro" id="IPR018957">
    <property type="entry name" value="Znf_C3HC4_RING-type"/>
</dbReference>
<dbReference type="SMART" id="SM00184">
    <property type="entry name" value="RING"/>
    <property type="match status" value="1"/>
</dbReference>
<evidence type="ECO:0000256" key="3">
    <source>
        <dbReference type="ARBA" id="ARBA00022676"/>
    </source>
</evidence>
<dbReference type="Gene3D" id="3.30.40.10">
    <property type="entry name" value="Zinc/RING finger domain, C3HC4 (zinc finger)"/>
    <property type="match status" value="1"/>
</dbReference>
<keyword evidence="7" id="KW-0862">Zinc</keyword>
<keyword evidence="8" id="KW-0520">NAD</keyword>
<dbReference type="GO" id="GO:0005634">
    <property type="term" value="C:nucleus"/>
    <property type="evidence" value="ECO:0007669"/>
    <property type="project" value="UniProtKB-SubCell"/>
</dbReference>
<keyword evidence="3" id="KW-0328">Glycosyltransferase</keyword>
<feature type="region of interest" description="Disordered" evidence="11">
    <location>
        <begin position="336"/>
        <end position="412"/>
    </location>
</feature>
<dbReference type="GO" id="GO:0010629">
    <property type="term" value="P:negative regulation of gene expression"/>
    <property type="evidence" value="ECO:0007669"/>
    <property type="project" value="TreeGrafter"/>
</dbReference>
<comment type="similarity">
    <text evidence="2">Belongs to the Deltex family.</text>
</comment>
<feature type="domain" description="Macro" evidence="13">
    <location>
        <begin position="1626"/>
        <end position="1812"/>
    </location>
</feature>
<dbReference type="InterPro" id="IPR039399">
    <property type="entry name" value="Deltex_C_sf"/>
</dbReference>
<feature type="compositionally biased region" description="Low complexity" evidence="11">
    <location>
        <begin position="347"/>
        <end position="367"/>
    </location>
</feature>
<evidence type="ECO:0000256" key="4">
    <source>
        <dbReference type="ARBA" id="ARBA00022679"/>
    </source>
</evidence>
<protein>
    <recommendedName>
        <fullName evidence="16">RING-type E3 ubiquitin transferase</fullName>
    </recommendedName>
</protein>
<dbReference type="InterPro" id="IPR039396">
    <property type="entry name" value="Deltex_C"/>
</dbReference>
<feature type="region of interest" description="Disordered" evidence="11">
    <location>
        <begin position="142"/>
        <end position="321"/>
    </location>
</feature>
<dbReference type="PANTHER" id="PTHR14453:SF102">
    <property type="entry name" value="PROTEIN MONO-ADP-RIBOSYLTRANSFERASE PARP14-LIKE"/>
    <property type="match status" value="1"/>
</dbReference>
<dbReference type="InterPro" id="IPR002589">
    <property type="entry name" value="Macro_dom"/>
</dbReference>
<dbReference type="GO" id="GO:0005737">
    <property type="term" value="C:cytoplasm"/>
    <property type="evidence" value="ECO:0007669"/>
    <property type="project" value="TreeGrafter"/>
</dbReference>
<dbReference type="PROSITE" id="PS51154">
    <property type="entry name" value="MACRO"/>
    <property type="match status" value="3"/>
</dbReference>
<feature type="compositionally biased region" description="Basic and acidic residues" evidence="11">
    <location>
        <begin position="1587"/>
        <end position="1608"/>
    </location>
</feature>
<evidence type="ECO:0000256" key="1">
    <source>
        <dbReference type="ARBA" id="ARBA00004123"/>
    </source>
</evidence>
<dbReference type="GO" id="GO:0008270">
    <property type="term" value="F:zinc ion binding"/>
    <property type="evidence" value="ECO:0007669"/>
    <property type="project" value="UniProtKB-KW"/>
</dbReference>
<evidence type="ECO:0000259" key="13">
    <source>
        <dbReference type="PROSITE" id="PS51154"/>
    </source>
</evidence>
<dbReference type="EMBL" id="JAEAOA010001024">
    <property type="protein sequence ID" value="KAK3610482.1"/>
    <property type="molecule type" value="Genomic_DNA"/>
</dbReference>
<feature type="compositionally biased region" description="Basic and acidic residues" evidence="11">
    <location>
        <begin position="1011"/>
        <end position="1021"/>
    </location>
</feature>
<dbReference type="PROSITE" id="PS00518">
    <property type="entry name" value="ZF_RING_1"/>
    <property type="match status" value="1"/>
</dbReference>
<dbReference type="InterPro" id="IPR013083">
    <property type="entry name" value="Znf_RING/FYVE/PHD"/>
</dbReference>
<feature type="region of interest" description="Disordered" evidence="11">
    <location>
        <begin position="987"/>
        <end position="1023"/>
    </location>
</feature>
<evidence type="ECO:0000313" key="14">
    <source>
        <dbReference type="EMBL" id="KAK3610482.1"/>
    </source>
</evidence>
<feature type="domain" description="Macro" evidence="13">
    <location>
        <begin position="1361"/>
        <end position="1553"/>
    </location>
</feature>
<feature type="compositionally biased region" description="Basic and acidic residues" evidence="11">
    <location>
        <begin position="397"/>
        <end position="407"/>
    </location>
</feature>
<evidence type="ECO:0000259" key="12">
    <source>
        <dbReference type="PROSITE" id="PS50089"/>
    </source>
</evidence>
<proteinExistence type="inferred from homology"/>
<evidence type="ECO:0000256" key="8">
    <source>
        <dbReference type="ARBA" id="ARBA00023027"/>
    </source>
</evidence>
<keyword evidence="15" id="KW-1185">Reference proteome</keyword>
<feature type="region of interest" description="Disordered" evidence="11">
    <location>
        <begin position="1560"/>
        <end position="1613"/>
    </location>
</feature>
<evidence type="ECO:0000313" key="15">
    <source>
        <dbReference type="Proteomes" id="UP001195483"/>
    </source>
</evidence>
<dbReference type="Proteomes" id="UP001195483">
    <property type="component" value="Unassembled WGS sequence"/>
</dbReference>
<reference evidence="14" key="2">
    <citation type="journal article" date="2021" name="Genome Biol. Evol.">
        <title>Developing a high-quality reference genome for a parasitic bivalve with doubly uniparental inheritance (Bivalvia: Unionida).</title>
        <authorList>
            <person name="Smith C.H."/>
        </authorList>
    </citation>
    <scope>NUCLEOTIDE SEQUENCE</scope>
    <source>
        <strain evidence="14">CHS0354</strain>
        <tissue evidence="14">Mantle</tissue>
    </source>
</reference>
<accession>A0AAE0THL7</accession>
<evidence type="ECO:0000256" key="6">
    <source>
        <dbReference type="ARBA" id="ARBA00022771"/>
    </source>
</evidence>
<dbReference type="PROSITE" id="PS50089">
    <property type="entry name" value="ZF_RING_2"/>
    <property type="match status" value="1"/>
</dbReference>
<dbReference type="SUPFAM" id="SSF52949">
    <property type="entry name" value="Macro domain-like"/>
    <property type="match status" value="4"/>
</dbReference>
<evidence type="ECO:0000256" key="2">
    <source>
        <dbReference type="ARBA" id="ARBA00009413"/>
    </source>
</evidence>
<keyword evidence="4" id="KW-0808">Transferase</keyword>
<feature type="compositionally biased region" description="Basic and acidic residues" evidence="11">
    <location>
        <begin position="301"/>
        <end position="321"/>
    </location>
</feature>
<dbReference type="PANTHER" id="PTHR14453">
    <property type="entry name" value="PARP/ZINC FINGER CCCH TYPE DOMAIN CONTAINING PROTEIN"/>
    <property type="match status" value="1"/>
</dbReference>
<keyword evidence="9" id="KW-0539">Nucleus</keyword>
<dbReference type="GO" id="GO:1990404">
    <property type="term" value="F:NAD+-protein mono-ADP-ribosyltransferase activity"/>
    <property type="evidence" value="ECO:0007669"/>
    <property type="project" value="TreeGrafter"/>
</dbReference>
<dbReference type="CDD" id="cd02907">
    <property type="entry name" value="Macro_Af1521_BAL-like"/>
    <property type="match status" value="1"/>
</dbReference>
<dbReference type="InterPro" id="IPR001841">
    <property type="entry name" value="Znf_RING"/>
</dbReference>
<evidence type="ECO:0000256" key="11">
    <source>
        <dbReference type="SAM" id="MobiDB-lite"/>
    </source>
</evidence>
<feature type="domain" description="Macro" evidence="13">
    <location>
        <begin position="564"/>
        <end position="749"/>
    </location>
</feature>
<feature type="compositionally biased region" description="Basic and acidic residues" evidence="11">
    <location>
        <begin position="265"/>
        <end position="275"/>
    </location>
</feature>
<dbReference type="GO" id="GO:0003714">
    <property type="term" value="F:transcription corepressor activity"/>
    <property type="evidence" value="ECO:0007669"/>
    <property type="project" value="TreeGrafter"/>
</dbReference>
<name>A0AAE0THL7_9BIVA</name>
<feature type="compositionally biased region" description="Polar residues" evidence="11">
    <location>
        <begin position="1560"/>
        <end position="1573"/>
    </location>
</feature>
<dbReference type="InterPro" id="IPR052056">
    <property type="entry name" value="Mono-ARTD/PARP"/>
</dbReference>
<evidence type="ECO:0008006" key="16">
    <source>
        <dbReference type="Google" id="ProtNLM"/>
    </source>
</evidence>
<feature type="region of interest" description="Disordered" evidence="11">
    <location>
        <begin position="1827"/>
        <end position="1857"/>
    </location>
</feature>
<reference evidence="14" key="1">
    <citation type="journal article" date="2021" name="Genome Biol. Evol.">
        <title>A High-Quality Reference Genome for a Parasitic Bivalve with Doubly Uniparental Inheritance (Bivalvia: Unionida).</title>
        <authorList>
            <person name="Smith C.H."/>
        </authorList>
    </citation>
    <scope>NUCLEOTIDE SEQUENCE</scope>
    <source>
        <strain evidence="14">CHS0354</strain>
    </source>
</reference>
<feature type="compositionally biased region" description="Polar residues" evidence="11">
    <location>
        <begin position="166"/>
        <end position="189"/>
    </location>
</feature>
<evidence type="ECO:0000256" key="5">
    <source>
        <dbReference type="ARBA" id="ARBA00022723"/>
    </source>
</evidence>
<evidence type="ECO:0000256" key="10">
    <source>
        <dbReference type="PROSITE-ProRule" id="PRU00175"/>
    </source>
</evidence>
<keyword evidence="5" id="KW-0479">Metal-binding</keyword>
<gene>
    <name evidence="14" type="ORF">CHS0354_016672</name>
</gene>
<sequence>MADNGAGSNSGKVPTGCFCEKSSEGIHSTESHMSSEIKVDGTLREASTRDKENENIYISPTIDKLIHKRNGMCLVKLVEGKTYPLPFTLATKPQFIYSEGFYCIMHDDVWYKLKQSCQDYLLLQNMQTKKYIKIYEYSESMHGTRKRNEKRTNSRSASHNECKVSLDSQTVAESSSRAMEGIRNSSIDTAQRAEGGRVTKTDKMGDERTEINRGETHERDNEEKPVDEAEDKTRTARTISSGGNTLKGLEAEIDTNIDQTQNRDPVQRFKGEFSRGETNNLSGDTDKTKEDKNQASNEEVIQSKERSTSFRPLKKTEKTPKKETLVEDFCEIEGIDTDENFGGTGDISEGNESNISSSSASATETTSDMATEDPTPIPPPRTKRMKSSARKNGGLHEGVENAKEEKPGVQQRDWSYSNDKKITLLKAASCDADVIIIPGDSDKDSQSHFGDKKLMRFKVPDGTEKKAMTVLQQEIKQVLDRISEKIVGICIKAMEGWNFLCYLKCFLNEILNCFMRKEGKPCPIEHVILLVDDGSDYSNAIKIIQKRFKLEQDKSEIVERQKLLLQEQGSVFKRIRVKVINGQLHEAQVEVLVNTVHRSLDLTKGVISSSLLNKAGKEIQSELLQYQENFEFGEVLKTGAGTLPKPCMAIFHGVLYSYEAHSDCLKVFKDFLAGCLKDANKKYRSIAFPPIGTGKLRYPKDLVASLMFQSVANFEQAHLTSKLEEVIFVIYEKDQEVLKVFEEMFRRCVETKVADKLVAVPAVSGVSRMLLYGQVQVQAKHGDFKNENQNCLLVLWEKQCLYNISEKNSILHLAGSTVTPMWRDHRNSKQFYRDVVLVTPGGNLRYMEIIHVACDINNIKTAAKAGLMKADSEKIKTIVVPVTKDDSFLRDTNKFCVGILKAVNELATKLKCVQSVTIVIQRQQDFPFFNEVFEKESGICLTEKKTDTLFEKGKEKHATEPQAASLSSLEKVVPKAIIEMIRHPPASVSGTVPSSQKKTEVKEPVSPVITEADRSGEKETGPLKANIPAKEQHQNVPQYSSEEQYSFIVRGVQQEDARSLEEQIKPSGLATKFVYHCEVEEALVICKNSEDKNTLMNKLKQYKVQIVDPQKFQSHTAALCPPIKQSVKKVKKKQNPVDTVEQKSGVTISHTASTVQFKAVPLKEHEICAKETSDTKVQKRSENSISEDTENLEQIMNVTQSDFLALQSLEIYFDWTHKYNIIFTHEKETLYLQGALSDLSEERKKEIETEIATLRGKQKVELPYDPQEMMQFRSAIDEAKSDKLLLVWDYDNKQVLVYSDNYDDVQKFKHKVEFKMGKKKLTGRSVRRFANQEDTMPLLSEEKSPIEKTITQSFSSSQEATNVEVLRTSEGIVVKVYKANILKLGVDCIVNAANDNLQHGGGVALVIAKGAGPEIDREGSEILKIRGRIKVGEQCVTTAGNLPYKCIIHTVGPRWSDYYPHDARNGTRCETDLFNSIIGCFFEAENRNLKSIALPAISSGIFAVPRDMCTEQYVKAVIHYSETRTIQVLQEIHFIDMLPGIVQDMQLAFKRHLRCDGNSQHIAKSGGQTTAINDSAGRDSGNNQHGKMPEKDIGKTYPKDEVQTEEKQNPSTPLWPEIEQKYFKKEKFYIYKPNNKLEVNIYMADITKLTGVQAIVCSDDRRGTGLGAIASTLQKTGKSEFENIKKKAFQKEVNFGDVIITEGGDSNFQLVAHAVLPSFKDTISFERHKGMVHKCYDEILDEINKWQKTSLALPLLGAGCAELGYEGSAKLFLDSLEVFCNRTTTFNLKVIHIVDKDEHITEKIGDVFIRHTERVINHLLATHGRELKATSHPSSDTSSVRSQEEISQMKSKSPMSSEESKEECPLCLVKVKSLKTLSCSHTFCIKCMEKHFRTKPVCPKCGAFHGTIYGDQPEGGKMSISIKKQSLPGFEKNDTLRIEYQIPSGTQGPNHPKPRKPYSGIIKIAYLPDTIDGRKVCDLLKVAFERRLIFTFGRSSQGIDDVLMWSDIYHKTKFSGKHGYPDSGYLKRVQEQLAAKGVTEADLVQ</sequence>
<comment type="caution">
    <text evidence="14">The sequence shown here is derived from an EMBL/GenBank/DDBJ whole genome shotgun (WGS) entry which is preliminary data.</text>
</comment>
<comment type="subcellular location">
    <subcellularLocation>
        <location evidence="1">Nucleus</location>
    </subcellularLocation>
</comment>
<dbReference type="Pfam" id="PF00097">
    <property type="entry name" value="zf-C3HC4"/>
    <property type="match status" value="1"/>
</dbReference>
<dbReference type="SMART" id="SM00506">
    <property type="entry name" value="A1pp"/>
    <property type="match status" value="3"/>
</dbReference>
<organism evidence="14 15">
    <name type="scientific">Potamilus streckersoni</name>
    <dbReference type="NCBI Taxonomy" id="2493646"/>
    <lineage>
        <taxon>Eukaryota</taxon>
        <taxon>Metazoa</taxon>
        <taxon>Spiralia</taxon>
        <taxon>Lophotrochozoa</taxon>
        <taxon>Mollusca</taxon>
        <taxon>Bivalvia</taxon>
        <taxon>Autobranchia</taxon>
        <taxon>Heteroconchia</taxon>
        <taxon>Palaeoheterodonta</taxon>
        <taxon>Unionida</taxon>
        <taxon>Unionoidea</taxon>
        <taxon>Unionidae</taxon>
        <taxon>Ambleminae</taxon>
        <taxon>Lampsilini</taxon>
        <taxon>Potamilus</taxon>
    </lineage>
</organism>
<evidence type="ECO:0000256" key="7">
    <source>
        <dbReference type="ARBA" id="ARBA00022833"/>
    </source>
</evidence>
<dbReference type="Pfam" id="PF01661">
    <property type="entry name" value="Macro"/>
    <property type="match status" value="3"/>
</dbReference>
<reference evidence="14" key="3">
    <citation type="submission" date="2023-05" db="EMBL/GenBank/DDBJ databases">
        <authorList>
            <person name="Smith C.H."/>
        </authorList>
    </citation>
    <scope>NUCLEOTIDE SEQUENCE</scope>
    <source>
        <strain evidence="14">CHS0354</strain>
        <tissue evidence="14">Mantle</tissue>
    </source>
</reference>
<dbReference type="InterPro" id="IPR043472">
    <property type="entry name" value="Macro_dom-like"/>
</dbReference>
<keyword evidence="6 10" id="KW-0863">Zinc-finger</keyword>
<dbReference type="Pfam" id="PF18102">
    <property type="entry name" value="DTC"/>
    <property type="match status" value="1"/>
</dbReference>
<dbReference type="GO" id="GO:0003950">
    <property type="term" value="F:NAD+ poly-ADP-ribosyltransferase activity"/>
    <property type="evidence" value="ECO:0007669"/>
    <property type="project" value="TreeGrafter"/>
</dbReference>